<evidence type="ECO:0000256" key="1">
    <source>
        <dbReference type="ARBA" id="ARBA00004370"/>
    </source>
</evidence>
<dbReference type="Gene3D" id="3.90.1310.10">
    <property type="entry name" value="Penicillin-binding protein 2a (Domain 2)"/>
    <property type="match status" value="1"/>
</dbReference>
<dbReference type="Gene3D" id="3.30.1390.30">
    <property type="entry name" value="Penicillin-binding protein 2a, domain 3"/>
    <property type="match status" value="1"/>
</dbReference>
<protein>
    <submittedName>
        <fullName evidence="8">Penicillin-binding transpeptidase domain-containing protein</fullName>
    </submittedName>
</protein>
<feature type="domain" description="Penicillin-binding protein transpeptidase" evidence="5">
    <location>
        <begin position="361"/>
        <end position="666"/>
    </location>
</feature>
<evidence type="ECO:0000256" key="4">
    <source>
        <dbReference type="SAM" id="SignalP"/>
    </source>
</evidence>
<dbReference type="Pfam" id="PF00905">
    <property type="entry name" value="Transpeptidase"/>
    <property type="match status" value="1"/>
</dbReference>
<keyword evidence="9" id="KW-1185">Reference proteome</keyword>
<dbReference type="InterPro" id="IPR050515">
    <property type="entry name" value="Beta-lactam/transpept"/>
</dbReference>
<dbReference type="EMBL" id="CP129118">
    <property type="protein sequence ID" value="WOV86731.1"/>
    <property type="molecule type" value="Genomic_DNA"/>
</dbReference>
<dbReference type="Gene3D" id="3.10.450.100">
    <property type="entry name" value="NTF2-like, domain 1"/>
    <property type="match status" value="1"/>
</dbReference>
<feature type="domain" description="Penicillin-binding protein dimerisation" evidence="6">
    <location>
        <begin position="159"/>
        <end position="317"/>
    </location>
</feature>
<accession>A0ABZ0L2I3</accession>
<dbReference type="PANTHER" id="PTHR30627:SF25">
    <property type="entry name" value="PENICILLIN-BINDING PROTEIN 3"/>
    <property type="match status" value="1"/>
</dbReference>
<comment type="subcellular location">
    <subcellularLocation>
        <location evidence="1">Membrane</location>
    </subcellularLocation>
</comment>
<feature type="chain" id="PRO_5046566844" evidence="4">
    <location>
        <begin position="23"/>
        <end position="675"/>
    </location>
</feature>
<dbReference type="SUPFAM" id="SSF56519">
    <property type="entry name" value="Penicillin binding protein dimerisation domain"/>
    <property type="match status" value="1"/>
</dbReference>
<dbReference type="InterPro" id="IPR001460">
    <property type="entry name" value="PCN-bd_Tpept"/>
</dbReference>
<evidence type="ECO:0000256" key="3">
    <source>
        <dbReference type="ARBA" id="ARBA00023136"/>
    </source>
</evidence>
<reference evidence="8 9" key="1">
    <citation type="submission" date="2023-06" db="EMBL/GenBank/DDBJ databases">
        <title>Sporosarcina sp. nov., isolated from Korean tranditional fermented seafood 'Jeotgal'.</title>
        <authorList>
            <person name="Yang A.I."/>
            <person name="Shin N.-R."/>
        </authorList>
    </citation>
    <scope>NUCLEOTIDE SEQUENCE [LARGE SCALE GENOMIC DNA]</scope>
    <source>
        <strain evidence="8 9">T2O-4</strain>
    </source>
</reference>
<dbReference type="SUPFAM" id="SSF56601">
    <property type="entry name" value="beta-lactamase/transpeptidase-like"/>
    <property type="match status" value="1"/>
</dbReference>
<evidence type="ECO:0000259" key="5">
    <source>
        <dbReference type="Pfam" id="PF00905"/>
    </source>
</evidence>
<proteinExistence type="inferred from homology"/>
<keyword evidence="3" id="KW-0472">Membrane</keyword>
<evidence type="ECO:0000313" key="8">
    <source>
        <dbReference type="EMBL" id="WOV86731.1"/>
    </source>
</evidence>
<keyword evidence="4" id="KW-0732">Signal</keyword>
<evidence type="ECO:0000259" key="7">
    <source>
        <dbReference type="Pfam" id="PF05223"/>
    </source>
</evidence>
<comment type="similarity">
    <text evidence="2">Belongs to the transpeptidase family.</text>
</comment>
<dbReference type="RefSeq" id="WP_317966194.1">
    <property type="nucleotide sequence ID" value="NZ_CP129118.1"/>
</dbReference>
<dbReference type="InterPro" id="IPR036138">
    <property type="entry name" value="PBP_dimer_sf"/>
</dbReference>
<organism evidence="8 9">
    <name type="scientific">Sporosarcina oncorhynchi</name>
    <dbReference type="NCBI Taxonomy" id="3056444"/>
    <lineage>
        <taxon>Bacteria</taxon>
        <taxon>Bacillati</taxon>
        <taxon>Bacillota</taxon>
        <taxon>Bacilli</taxon>
        <taxon>Bacillales</taxon>
        <taxon>Caryophanaceae</taxon>
        <taxon>Sporosarcina</taxon>
    </lineage>
</organism>
<dbReference type="InterPro" id="IPR007887">
    <property type="entry name" value="MecA_N"/>
</dbReference>
<name>A0ABZ0L2I3_9BACL</name>
<dbReference type="Gene3D" id="3.40.710.10">
    <property type="entry name" value="DD-peptidase/beta-lactamase superfamily"/>
    <property type="match status" value="1"/>
</dbReference>
<feature type="signal peptide" evidence="4">
    <location>
        <begin position="1"/>
        <end position="22"/>
    </location>
</feature>
<dbReference type="Pfam" id="PF03717">
    <property type="entry name" value="PBP_dimer"/>
    <property type="match status" value="1"/>
</dbReference>
<dbReference type="InterPro" id="IPR032710">
    <property type="entry name" value="NTF2-like_dom_sf"/>
</dbReference>
<dbReference type="Pfam" id="PF05223">
    <property type="entry name" value="MecA_N"/>
    <property type="match status" value="1"/>
</dbReference>
<evidence type="ECO:0000259" key="6">
    <source>
        <dbReference type="Pfam" id="PF03717"/>
    </source>
</evidence>
<gene>
    <name evidence="8" type="ORF">QWT69_12720</name>
</gene>
<dbReference type="InterPro" id="IPR012338">
    <property type="entry name" value="Beta-lactam/transpept-like"/>
</dbReference>
<evidence type="ECO:0000313" key="9">
    <source>
        <dbReference type="Proteomes" id="UP001303902"/>
    </source>
</evidence>
<dbReference type="Proteomes" id="UP001303902">
    <property type="component" value="Chromosome"/>
</dbReference>
<sequence length="675" mass="74354">MKRRWLSALFVLSIILVTGCTKEEPATPDDRLQEYVALWQNNDFTKMYNEYLTGGTTATFNTDHFIDRQEKLQKDLGIENIIVTYDPPAADKEWNTEEPAPFTVHISMDTAAGPLAFDKELVMLHELREEEENWYAEWDPSFILPGLGTKETVGISTILSKRGEIVDRNGLPIAINGAGYEIGLVPERFTDSSNKQVVADLLGVSTDYIDKQLNQSWVKPSYFVPLKVLSNTKKDLVDRLIELPGVTYQKSEMREYPFGEALAHVSGYVGKITAEQLEKLEGKGYTETDLIGRQGLERVLEERLRGQDGIRIYMKEAEAGATPITIIEQPAKDGEIISLTIDAKLQKALFDSMKGEPGASAAVDPQTGETLALVSSPSFDPTEFMLGVSSARYNELAEDPLKPLFNRYAASYAPGSTLKPITAAIGMEIGKLNPEEGLNITGRTWQKDASWGNYRVSRLHPEAPNPINLNNALIYSDNIYFAQQALAMGRQTFIDGLTRYGFGEDIPFILNIASSQISNDGKISSEGQLADTSFGQGQMLTNIVHLAAMYEPIVNGGTMYKPTLLLEDKHSEVWKDGLLSKENAQILRTNLRDVVVKGYAQSANLPTIAFAGKTGTAELKAAGADRGHENGFFVAYDSDDPAYIIAMMIEGIEDEGGSNYVAAMVADAVTLHRGQ</sequence>
<evidence type="ECO:0000256" key="2">
    <source>
        <dbReference type="ARBA" id="ARBA00007171"/>
    </source>
</evidence>
<dbReference type="PANTHER" id="PTHR30627">
    <property type="entry name" value="PEPTIDOGLYCAN D,D-TRANSPEPTIDASE"/>
    <property type="match status" value="1"/>
</dbReference>
<dbReference type="PROSITE" id="PS51257">
    <property type="entry name" value="PROKAR_LIPOPROTEIN"/>
    <property type="match status" value="1"/>
</dbReference>
<dbReference type="SUPFAM" id="SSF54427">
    <property type="entry name" value="NTF2-like"/>
    <property type="match status" value="1"/>
</dbReference>
<feature type="domain" description="NTF2-like N-terminal transpeptidase" evidence="7">
    <location>
        <begin position="27"/>
        <end position="149"/>
    </location>
</feature>
<dbReference type="InterPro" id="IPR005311">
    <property type="entry name" value="PBP_dimer"/>
</dbReference>